<gene>
    <name evidence="6" type="ORF">D0X99_16210</name>
</gene>
<dbReference type="RefSeq" id="WP_119478907.1">
    <property type="nucleotide sequence ID" value="NZ_QXML01000009.1"/>
</dbReference>
<feature type="transmembrane region" description="Helical" evidence="5">
    <location>
        <begin position="111"/>
        <end position="129"/>
    </location>
</feature>
<keyword evidence="3 5" id="KW-1133">Transmembrane helix</keyword>
<comment type="caution">
    <text evidence="6">The sequence shown here is derived from an EMBL/GenBank/DDBJ whole genome shotgun (WGS) entry which is preliminary data.</text>
</comment>
<reference evidence="6 7" key="1">
    <citation type="submission" date="2018-09" db="EMBL/GenBank/DDBJ databases">
        <authorList>
            <person name="Wang X."/>
            <person name="Du Z."/>
        </authorList>
    </citation>
    <scope>NUCLEOTIDE SEQUENCE [LARGE SCALE GENOMIC DNA]</scope>
    <source>
        <strain evidence="6 7">N3</strain>
    </source>
</reference>
<dbReference type="Proteomes" id="UP000283522">
    <property type="component" value="Unassembled WGS sequence"/>
</dbReference>
<keyword evidence="7" id="KW-1185">Reference proteome</keyword>
<evidence type="ECO:0000313" key="7">
    <source>
        <dbReference type="Proteomes" id="UP000283522"/>
    </source>
</evidence>
<evidence type="ECO:0000256" key="1">
    <source>
        <dbReference type="ARBA" id="ARBA00004141"/>
    </source>
</evidence>
<protein>
    <submittedName>
        <fullName evidence="6">DoxX family protein</fullName>
    </submittedName>
</protein>
<feature type="transmembrane region" description="Helical" evidence="5">
    <location>
        <begin position="56"/>
        <end position="74"/>
    </location>
</feature>
<sequence>MLHGPGFPPNAIVSARSLSWTFRILAAMILTQSLVYKFGSHPDSIMLFTELGVEPAGRVSLGIVELVVALLILYPRTTLLGGILGVFIMAGALFTHFFLIGIIFNNDGGKLFGLAVICFLSCVGQVIILKNQLISYIKNRYVI</sequence>
<evidence type="ECO:0000256" key="2">
    <source>
        <dbReference type="ARBA" id="ARBA00022692"/>
    </source>
</evidence>
<evidence type="ECO:0000256" key="4">
    <source>
        <dbReference type="ARBA" id="ARBA00023136"/>
    </source>
</evidence>
<dbReference type="OrthoDB" id="8161897at2"/>
<accession>A0A418PNN1</accession>
<organism evidence="6 7">
    <name type="scientific">Algoriphagus lacus</name>
    <dbReference type="NCBI Taxonomy" id="2056311"/>
    <lineage>
        <taxon>Bacteria</taxon>
        <taxon>Pseudomonadati</taxon>
        <taxon>Bacteroidota</taxon>
        <taxon>Cytophagia</taxon>
        <taxon>Cytophagales</taxon>
        <taxon>Cyclobacteriaceae</taxon>
        <taxon>Algoriphagus</taxon>
    </lineage>
</organism>
<dbReference type="Pfam" id="PF13564">
    <property type="entry name" value="DoxX_2"/>
    <property type="match status" value="1"/>
</dbReference>
<dbReference type="InterPro" id="IPR032808">
    <property type="entry name" value="DoxX"/>
</dbReference>
<dbReference type="AlphaFoldDB" id="A0A418PNN1"/>
<keyword evidence="4 5" id="KW-0472">Membrane</keyword>
<proteinExistence type="predicted"/>
<feature type="transmembrane region" description="Helical" evidence="5">
    <location>
        <begin position="81"/>
        <end position="105"/>
    </location>
</feature>
<keyword evidence="2 5" id="KW-0812">Transmembrane</keyword>
<dbReference type="EMBL" id="QXML01000009">
    <property type="protein sequence ID" value="RIW13320.1"/>
    <property type="molecule type" value="Genomic_DNA"/>
</dbReference>
<evidence type="ECO:0000256" key="3">
    <source>
        <dbReference type="ARBA" id="ARBA00022989"/>
    </source>
</evidence>
<evidence type="ECO:0000256" key="5">
    <source>
        <dbReference type="SAM" id="Phobius"/>
    </source>
</evidence>
<comment type="subcellular location">
    <subcellularLocation>
        <location evidence="1">Membrane</location>
        <topology evidence="1">Multi-pass membrane protein</topology>
    </subcellularLocation>
</comment>
<dbReference type="GO" id="GO:0016020">
    <property type="term" value="C:membrane"/>
    <property type="evidence" value="ECO:0007669"/>
    <property type="project" value="UniProtKB-SubCell"/>
</dbReference>
<name>A0A418PNN1_9BACT</name>
<feature type="transmembrane region" description="Helical" evidence="5">
    <location>
        <begin position="20"/>
        <end position="36"/>
    </location>
</feature>
<evidence type="ECO:0000313" key="6">
    <source>
        <dbReference type="EMBL" id="RIW13320.1"/>
    </source>
</evidence>